<dbReference type="PROSITE" id="PS50865">
    <property type="entry name" value="ZF_MYND_2"/>
    <property type="match status" value="1"/>
</dbReference>
<dbReference type="InterPro" id="IPR002893">
    <property type="entry name" value="Znf_MYND"/>
</dbReference>
<dbReference type="GO" id="GO:0005886">
    <property type="term" value="C:plasma membrane"/>
    <property type="evidence" value="ECO:0007669"/>
    <property type="project" value="TreeGrafter"/>
</dbReference>
<reference evidence="6" key="1">
    <citation type="submission" date="2021-06" db="EMBL/GenBank/DDBJ databases">
        <authorList>
            <person name="Hodson N. C."/>
            <person name="Mongue J. A."/>
            <person name="Jaron S. K."/>
        </authorList>
    </citation>
    <scope>NUCLEOTIDE SEQUENCE</scope>
</reference>
<accession>A0A8J2PTH7</accession>
<proteinExistence type="predicted"/>
<dbReference type="Pfam" id="PF26649">
    <property type="entry name" value="Ajm-1"/>
    <property type="match status" value="1"/>
</dbReference>
<dbReference type="GO" id="GO:0043296">
    <property type="term" value="C:apical junction complex"/>
    <property type="evidence" value="ECO:0007669"/>
    <property type="project" value="TreeGrafter"/>
</dbReference>
<evidence type="ECO:0000256" key="2">
    <source>
        <dbReference type="ARBA" id="ARBA00022771"/>
    </source>
</evidence>
<dbReference type="Pfam" id="PF01753">
    <property type="entry name" value="zf-MYND"/>
    <property type="match status" value="1"/>
</dbReference>
<feature type="domain" description="MYND-type" evidence="5">
    <location>
        <begin position="17"/>
        <end position="60"/>
    </location>
</feature>
<feature type="non-terminal residue" evidence="6">
    <location>
        <position position="126"/>
    </location>
</feature>
<comment type="caution">
    <text evidence="6">The sequence shown here is derived from an EMBL/GenBank/DDBJ whole genome shotgun (WGS) entry which is preliminary data.</text>
</comment>
<evidence type="ECO:0000256" key="3">
    <source>
        <dbReference type="ARBA" id="ARBA00022833"/>
    </source>
</evidence>
<dbReference type="InterPro" id="IPR058586">
    <property type="entry name" value="Ajm-1"/>
</dbReference>
<dbReference type="PANTHER" id="PTHR21517">
    <property type="entry name" value="APICAL JUNCTION COMPONENT 1 HOMOLOG"/>
    <property type="match status" value="1"/>
</dbReference>
<protein>
    <recommendedName>
        <fullName evidence="5">MYND-type domain-containing protein</fullName>
    </recommendedName>
</protein>
<keyword evidence="2 4" id="KW-0863">Zinc-finger</keyword>
<evidence type="ECO:0000313" key="6">
    <source>
        <dbReference type="EMBL" id="CAG7827276.1"/>
    </source>
</evidence>
<evidence type="ECO:0000313" key="7">
    <source>
        <dbReference type="Proteomes" id="UP000708208"/>
    </source>
</evidence>
<dbReference type="AlphaFoldDB" id="A0A8J2PTH7"/>
<gene>
    <name evidence="6" type="ORF">AFUS01_LOCUS37268</name>
</gene>
<organism evidence="6 7">
    <name type="scientific">Allacma fusca</name>
    <dbReference type="NCBI Taxonomy" id="39272"/>
    <lineage>
        <taxon>Eukaryota</taxon>
        <taxon>Metazoa</taxon>
        <taxon>Ecdysozoa</taxon>
        <taxon>Arthropoda</taxon>
        <taxon>Hexapoda</taxon>
        <taxon>Collembola</taxon>
        <taxon>Symphypleona</taxon>
        <taxon>Sminthuridae</taxon>
        <taxon>Allacma</taxon>
    </lineage>
</organism>
<name>A0A8J2PTH7_9HEXA</name>
<keyword evidence="3" id="KW-0862">Zinc</keyword>
<dbReference type="OrthoDB" id="6431454at2759"/>
<dbReference type="EMBL" id="CAJVCH010542853">
    <property type="protein sequence ID" value="CAG7827276.1"/>
    <property type="molecule type" value="Genomic_DNA"/>
</dbReference>
<keyword evidence="1" id="KW-0479">Metal-binding</keyword>
<dbReference type="Proteomes" id="UP000708208">
    <property type="component" value="Unassembled WGS sequence"/>
</dbReference>
<dbReference type="GO" id="GO:0045216">
    <property type="term" value="P:cell-cell junction organization"/>
    <property type="evidence" value="ECO:0007669"/>
    <property type="project" value="InterPro"/>
</dbReference>
<dbReference type="PANTHER" id="PTHR21517:SF3">
    <property type="entry name" value="APICAL JUNCTION COMPONENT 1 HOMOLOG"/>
    <property type="match status" value="1"/>
</dbReference>
<evidence type="ECO:0000256" key="4">
    <source>
        <dbReference type="PROSITE-ProRule" id="PRU00134"/>
    </source>
</evidence>
<sequence length="126" mass="14252">MDLYQLLFPGGTIHCRNSKCAKSASGLEARREFKTCHNCNAYYCSRECRRAHWDKHKKVCMQSRVGALCKQIINHVKEDSFVVSQLSAVARRGFLAKGRGCVKLFFSSPDRAERFLTGGLPELPEP</sequence>
<dbReference type="GO" id="GO:0008270">
    <property type="term" value="F:zinc ion binding"/>
    <property type="evidence" value="ECO:0007669"/>
    <property type="project" value="UniProtKB-KW"/>
</dbReference>
<evidence type="ECO:0000256" key="1">
    <source>
        <dbReference type="ARBA" id="ARBA00022723"/>
    </source>
</evidence>
<keyword evidence="7" id="KW-1185">Reference proteome</keyword>
<dbReference type="InterPro" id="IPR038825">
    <property type="entry name" value="Apical_junction"/>
</dbReference>
<evidence type="ECO:0000259" key="5">
    <source>
        <dbReference type="PROSITE" id="PS50865"/>
    </source>
</evidence>